<feature type="transmembrane region" description="Helical" evidence="7">
    <location>
        <begin position="535"/>
        <end position="556"/>
    </location>
</feature>
<feature type="transmembrane region" description="Helical" evidence="7">
    <location>
        <begin position="294"/>
        <end position="313"/>
    </location>
</feature>
<dbReference type="InterPro" id="IPR004869">
    <property type="entry name" value="MMPL_dom"/>
</dbReference>
<dbReference type="Proteomes" id="UP000295198">
    <property type="component" value="Unassembled WGS sequence"/>
</dbReference>
<feature type="transmembrane region" description="Helical" evidence="7">
    <location>
        <begin position="648"/>
        <end position="670"/>
    </location>
</feature>
<dbReference type="InterPro" id="IPR050545">
    <property type="entry name" value="Mycobact_MmpL"/>
</dbReference>
<feature type="transmembrane region" description="Helical" evidence="7">
    <location>
        <begin position="682"/>
        <end position="707"/>
    </location>
</feature>
<evidence type="ECO:0000256" key="7">
    <source>
        <dbReference type="SAM" id="Phobius"/>
    </source>
</evidence>
<gene>
    <name evidence="9" type="ORF">EKO23_05085</name>
</gene>
<evidence type="ECO:0000256" key="4">
    <source>
        <dbReference type="ARBA" id="ARBA00022989"/>
    </source>
</evidence>
<dbReference type="OrthoDB" id="7051771at2"/>
<protein>
    <submittedName>
        <fullName evidence="9">MMPL family transporter</fullName>
    </submittedName>
</protein>
<proteinExistence type="predicted"/>
<dbReference type="Pfam" id="PF03176">
    <property type="entry name" value="MMPL"/>
    <property type="match status" value="2"/>
</dbReference>
<dbReference type="Gene3D" id="1.20.1640.10">
    <property type="entry name" value="Multidrug efflux transporter AcrB transmembrane domain"/>
    <property type="match status" value="2"/>
</dbReference>
<feature type="transmembrane region" description="Helical" evidence="7">
    <location>
        <begin position="246"/>
        <end position="267"/>
    </location>
</feature>
<keyword evidence="4 7" id="KW-1133">Transmembrane helix</keyword>
<feature type="compositionally biased region" description="Basic residues" evidence="6">
    <location>
        <begin position="748"/>
        <end position="760"/>
    </location>
</feature>
<keyword evidence="5 7" id="KW-0472">Membrane</keyword>
<feature type="transmembrane region" description="Helical" evidence="7">
    <location>
        <begin position="606"/>
        <end position="627"/>
    </location>
</feature>
<dbReference type="PANTHER" id="PTHR33406:SF13">
    <property type="entry name" value="MEMBRANE PROTEIN YDFJ"/>
    <property type="match status" value="1"/>
</dbReference>
<dbReference type="PANTHER" id="PTHR33406">
    <property type="entry name" value="MEMBRANE PROTEIN MJ1562-RELATED"/>
    <property type="match status" value="1"/>
</dbReference>
<dbReference type="EMBL" id="SDKM01000005">
    <property type="protein sequence ID" value="RYP87764.1"/>
    <property type="molecule type" value="Genomic_DNA"/>
</dbReference>
<comment type="caution">
    <text evidence="9">The sequence shown here is derived from an EMBL/GenBank/DDBJ whole genome shotgun (WGS) entry which is preliminary data.</text>
</comment>
<feature type="domain" description="Membrane transport protein MMPL" evidence="8">
    <location>
        <begin position="424"/>
        <end position="715"/>
    </location>
</feature>
<dbReference type="AlphaFoldDB" id="A0A4Q4ZJZ3"/>
<evidence type="ECO:0000256" key="5">
    <source>
        <dbReference type="ARBA" id="ARBA00023136"/>
    </source>
</evidence>
<feature type="transmembrane region" description="Helical" evidence="7">
    <location>
        <begin position="381"/>
        <end position="402"/>
    </location>
</feature>
<evidence type="ECO:0000256" key="2">
    <source>
        <dbReference type="ARBA" id="ARBA00022475"/>
    </source>
</evidence>
<organism evidence="9 10">
    <name type="scientific">Nocardioides guangzhouensis</name>
    <dbReference type="NCBI Taxonomy" id="2497878"/>
    <lineage>
        <taxon>Bacteria</taxon>
        <taxon>Bacillati</taxon>
        <taxon>Actinomycetota</taxon>
        <taxon>Actinomycetes</taxon>
        <taxon>Propionibacteriales</taxon>
        <taxon>Nocardioidaceae</taxon>
        <taxon>Nocardioides</taxon>
    </lineage>
</organism>
<evidence type="ECO:0000259" key="8">
    <source>
        <dbReference type="Pfam" id="PF03176"/>
    </source>
</evidence>
<evidence type="ECO:0000256" key="3">
    <source>
        <dbReference type="ARBA" id="ARBA00022692"/>
    </source>
</evidence>
<reference evidence="9 10" key="1">
    <citation type="submission" date="2019-01" db="EMBL/GenBank/DDBJ databases">
        <title>Nocardioides guangzhouensis sp. nov., an actinobacterium isolated from soil.</title>
        <authorList>
            <person name="Fu Y."/>
            <person name="Cai Y."/>
            <person name="Lin Z."/>
            <person name="Chen P."/>
        </authorList>
    </citation>
    <scope>NUCLEOTIDE SEQUENCE [LARGE SCALE GENOMIC DNA]</scope>
    <source>
        <strain evidence="9 10">130</strain>
    </source>
</reference>
<feature type="transmembrane region" description="Helical" evidence="7">
    <location>
        <begin position="568"/>
        <end position="586"/>
    </location>
</feature>
<dbReference type="SUPFAM" id="SSF82866">
    <property type="entry name" value="Multidrug efflux transporter AcrB transmembrane domain"/>
    <property type="match status" value="2"/>
</dbReference>
<evidence type="ECO:0000313" key="10">
    <source>
        <dbReference type="Proteomes" id="UP000295198"/>
    </source>
</evidence>
<feature type="transmembrane region" description="Helical" evidence="7">
    <location>
        <begin position="21"/>
        <end position="43"/>
    </location>
</feature>
<keyword evidence="10" id="KW-1185">Reference proteome</keyword>
<name>A0A4Q4ZJZ3_9ACTN</name>
<keyword evidence="3 7" id="KW-0812">Transmembrane</keyword>
<evidence type="ECO:0000256" key="1">
    <source>
        <dbReference type="ARBA" id="ARBA00004651"/>
    </source>
</evidence>
<comment type="subcellular location">
    <subcellularLocation>
        <location evidence="1">Cell membrane</location>
        <topology evidence="1">Multi-pass membrane protein</topology>
    </subcellularLocation>
</comment>
<feature type="domain" description="Membrane transport protein MMPL" evidence="8">
    <location>
        <begin position="51"/>
        <end position="381"/>
    </location>
</feature>
<feature type="transmembrane region" description="Helical" evidence="7">
    <location>
        <begin position="201"/>
        <end position="234"/>
    </location>
</feature>
<feature type="transmembrane region" description="Helical" evidence="7">
    <location>
        <begin position="319"/>
        <end position="346"/>
    </location>
</feature>
<keyword evidence="2" id="KW-1003">Cell membrane</keyword>
<dbReference type="GO" id="GO:0005886">
    <property type="term" value="C:plasma membrane"/>
    <property type="evidence" value="ECO:0007669"/>
    <property type="project" value="UniProtKB-SubCell"/>
</dbReference>
<evidence type="ECO:0000313" key="9">
    <source>
        <dbReference type="EMBL" id="RYP87764.1"/>
    </source>
</evidence>
<dbReference type="RefSeq" id="WP_134714738.1">
    <property type="nucleotide sequence ID" value="NZ_SDKM01000005.1"/>
</dbReference>
<evidence type="ECO:0000256" key="6">
    <source>
        <dbReference type="SAM" id="MobiDB-lite"/>
    </source>
</evidence>
<feature type="region of interest" description="Disordered" evidence="6">
    <location>
        <begin position="737"/>
        <end position="760"/>
    </location>
</feature>
<accession>A0A4Q4ZJZ3</accession>
<sequence>MEQAVTQRLATACARHPWRTVGVWGIVFILGLAANVLVLGSALTPEGGLTTQTEATRGLDLVNDRFPNRDAASEYVVVVADRGSVDDPAVRKTVAGLREDIAGAEAVRGVGDPYAKGAVGLRSRTGDAVLVPVVMDDLDEADAAGTDPLAGIATIVDAVHAADSRADVSAYVTGSWTVGNDFIEVSQRDLQRGELQYGMPAALVVLLLVFGAVVAALVPLAIAVVSIVVALGIAAGVGQVYDLSFFIINMTFAMGLALGIDYSLFVVSRYREGRWAGLAKLDAIAASGGTASKAVLFSGSAFVVALLGMLLVPDIVLRSLAFGAVLVGIVTVASALTLLPAILSLLGDRIERLRLPFLPQQHGGESRFWTRTVGFVTRRPAWTAGLTTALLVLLALPVLTLATGSAGLSSLPADRTGHRGFVALETYFPSGARSNPAVVVVDADSSRADVGAAAQRLRDLVADDSAFGVSTVSTAPGGDLTLVEIALTGDPAGPEAGAAIERLRDDYVPSAFDGVDAPVHVTGTTAYDLDYTTVIAHWLPIVITFVLSLSFLLLLLIFRSIVLPLKAVLLNLLSVGAAYGVLVLVFQEGIGADVLGLQQIDRVEPWVPVFLFSVLFALSMDYHVFLLTRIRERYLATGDTVDAVIHGVGATGRIITGAALIIVVVFFGFATGDTVGFQQMGLGVGVALLIDATVIRTVLVPSSMVLLGHWNWYLPSWLEWLPHLDVESGTGDLAAAGVPSAVGPGRGGRGRAAARGRRPR</sequence>